<keyword evidence="4" id="KW-1185">Reference proteome</keyword>
<evidence type="ECO:0000313" key="4">
    <source>
        <dbReference type="Proteomes" id="UP001485043"/>
    </source>
</evidence>
<evidence type="ECO:0000256" key="1">
    <source>
        <dbReference type="SAM" id="MobiDB-lite"/>
    </source>
</evidence>
<comment type="caution">
    <text evidence="3">The sequence shown here is derived from an EMBL/GenBank/DDBJ whole genome shotgun (WGS) entry which is preliminary data.</text>
</comment>
<dbReference type="PANTHER" id="PTHR46706:SF12">
    <property type="entry name" value="PROTEIN QUA-1-RELATED"/>
    <property type="match status" value="1"/>
</dbReference>
<gene>
    <name evidence="3" type="ORF">WJX84_003006</name>
</gene>
<dbReference type="EMBL" id="JALJOV010000058">
    <property type="protein sequence ID" value="KAK9867867.1"/>
    <property type="molecule type" value="Genomic_DNA"/>
</dbReference>
<dbReference type="InterPro" id="IPR006141">
    <property type="entry name" value="Intein_N"/>
</dbReference>
<protein>
    <recommendedName>
        <fullName evidence="2">Hedgehog protein Hint domain-containing protein</fullName>
    </recommendedName>
</protein>
<dbReference type="InterPro" id="IPR001767">
    <property type="entry name" value="Hedgehog_Hint"/>
</dbReference>
<feature type="compositionally biased region" description="Low complexity" evidence="1">
    <location>
        <begin position="14"/>
        <end position="24"/>
    </location>
</feature>
<dbReference type="SUPFAM" id="SSF51294">
    <property type="entry name" value="Hedgehog/intein (Hint) domain"/>
    <property type="match status" value="1"/>
</dbReference>
<dbReference type="GO" id="GO:0016540">
    <property type="term" value="P:protein autoprocessing"/>
    <property type="evidence" value="ECO:0007669"/>
    <property type="project" value="InterPro"/>
</dbReference>
<dbReference type="PANTHER" id="PTHR46706">
    <property type="entry name" value="PROTEIN QUA-1-RELATED"/>
    <property type="match status" value="1"/>
</dbReference>
<dbReference type="AlphaFoldDB" id="A0AAW1TDC4"/>
<organism evidence="3 4">
    <name type="scientific">Apatococcus fuscideae</name>
    <dbReference type="NCBI Taxonomy" id="2026836"/>
    <lineage>
        <taxon>Eukaryota</taxon>
        <taxon>Viridiplantae</taxon>
        <taxon>Chlorophyta</taxon>
        <taxon>core chlorophytes</taxon>
        <taxon>Trebouxiophyceae</taxon>
        <taxon>Chlorellales</taxon>
        <taxon>Chlorellaceae</taxon>
        <taxon>Apatococcus</taxon>
    </lineage>
</organism>
<dbReference type="PROSITE" id="PS50817">
    <property type="entry name" value="INTEIN_N_TER"/>
    <property type="match status" value="1"/>
</dbReference>
<dbReference type="GO" id="GO:0016539">
    <property type="term" value="P:intein-mediated protein splicing"/>
    <property type="evidence" value="ECO:0007669"/>
    <property type="project" value="InterPro"/>
</dbReference>
<feature type="domain" description="Hedgehog protein Hint" evidence="2">
    <location>
        <begin position="30"/>
        <end position="111"/>
    </location>
</feature>
<accession>A0AAW1TDC4</accession>
<dbReference type="CDD" id="cd00081">
    <property type="entry name" value="Hint"/>
    <property type="match status" value="1"/>
</dbReference>
<dbReference type="InterPro" id="IPR052140">
    <property type="entry name" value="Dev_Signal_Hedgehog-like"/>
</dbReference>
<evidence type="ECO:0000313" key="3">
    <source>
        <dbReference type="EMBL" id="KAK9867867.1"/>
    </source>
</evidence>
<reference evidence="3 4" key="1">
    <citation type="journal article" date="2024" name="Nat. Commun.">
        <title>Phylogenomics reveals the evolutionary origins of lichenization in chlorophyte algae.</title>
        <authorList>
            <person name="Puginier C."/>
            <person name="Libourel C."/>
            <person name="Otte J."/>
            <person name="Skaloud P."/>
            <person name="Haon M."/>
            <person name="Grisel S."/>
            <person name="Petersen M."/>
            <person name="Berrin J.G."/>
            <person name="Delaux P.M."/>
            <person name="Dal Grande F."/>
            <person name="Keller J."/>
        </authorList>
    </citation>
    <scope>NUCLEOTIDE SEQUENCE [LARGE SCALE GENOMIC DNA]</scope>
    <source>
        <strain evidence="3 4">SAG 2523</strain>
    </source>
</reference>
<dbReference type="Gene3D" id="2.170.16.10">
    <property type="entry name" value="Hedgehog/Intein (Hint) domain"/>
    <property type="match status" value="1"/>
</dbReference>
<sequence length="122" mass="13211">MRVCQYAQGVSAGSKSKVSGATSSRRVRSAPPTSQASCFPGDATVQTPQGRRLMRDLSLGDQVLTADPFGRQEYETIFMFTHFSKEPATHVTLTTQRSYSLSLTAGHYIWAALVPSPGVEAK</sequence>
<dbReference type="Proteomes" id="UP001485043">
    <property type="component" value="Unassembled WGS sequence"/>
</dbReference>
<name>A0AAW1TDC4_9CHLO</name>
<evidence type="ECO:0000259" key="2">
    <source>
        <dbReference type="Pfam" id="PF01079"/>
    </source>
</evidence>
<proteinExistence type="predicted"/>
<dbReference type="InterPro" id="IPR036844">
    <property type="entry name" value="Hint_dom_sf"/>
</dbReference>
<dbReference type="Pfam" id="PF01079">
    <property type="entry name" value="Hint"/>
    <property type="match status" value="1"/>
</dbReference>
<feature type="region of interest" description="Disordered" evidence="1">
    <location>
        <begin position="14"/>
        <end position="46"/>
    </location>
</feature>